<dbReference type="Proteomes" id="UP000182715">
    <property type="component" value="Unassembled WGS sequence"/>
</dbReference>
<dbReference type="EMBL" id="CVTF01000079">
    <property type="protein sequence ID" value="CRY99590.1"/>
    <property type="molecule type" value="Genomic_DNA"/>
</dbReference>
<protein>
    <submittedName>
        <fullName evidence="1">Uncharacterized protein</fullName>
    </submittedName>
</protein>
<accession>A0A0H5QEA9</accession>
<name>A0A0H5QEA9_NEIMI</name>
<dbReference type="AlphaFoldDB" id="A0A0H5QEA9"/>
<reference evidence="1 2" key="1">
    <citation type="submission" date="2014-11" db="EMBL/GenBank/DDBJ databases">
        <authorList>
            <person name="Diene M.Seydina."/>
        </authorList>
    </citation>
    <scope>NUCLEOTIDE SEQUENCE [LARGE SCALE GENOMIC DNA]</scope>
    <source>
        <strain evidence="1 2">Neisseria meningitidis CHUV</strain>
    </source>
</reference>
<evidence type="ECO:0000313" key="1">
    <source>
        <dbReference type="EMBL" id="CRY99590.1"/>
    </source>
</evidence>
<organism evidence="1 2">
    <name type="scientific">Neisseria meningitidis serogroup B</name>
    <dbReference type="NCBI Taxonomy" id="491"/>
    <lineage>
        <taxon>Bacteria</taxon>
        <taxon>Pseudomonadati</taxon>
        <taxon>Pseudomonadota</taxon>
        <taxon>Betaproteobacteria</taxon>
        <taxon>Neisseriales</taxon>
        <taxon>Neisseriaceae</taxon>
        <taxon>Neisseria</taxon>
    </lineage>
</organism>
<evidence type="ECO:0000313" key="2">
    <source>
        <dbReference type="Proteomes" id="UP000182715"/>
    </source>
</evidence>
<sequence>MACLSDKVKLGTNVPSSALYLTSQRNINRNIRNIFNMPSEAF</sequence>
<proteinExistence type="predicted"/>